<dbReference type="OrthoDB" id="7488837at2"/>
<protein>
    <recommendedName>
        <fullName evidence="2">Plasmid replication protein C N-terminal domain-containing protein</fullName>
    </recommendedName>
</protein>
<dbReference type="InterPro" id="IPR036388">
    <property type="entry name" value="WH-like_DNA-bd_sf"/>
</dbReference>
<dbReference type="InterPro" id="IPR005090">
    <property type="entry name" value="RepC_N"/>
</dbReference>
<feature type="domain" description="Plasmid replication protein C N-terminal" evidence="2">
    <location>
        <begin position="20"/>
        <end position="160"/>
    </location>
</feature>
<dbReference type="EMBL" id="SBLC01000075">
    <property type="protein sequence ID" value="RWY35687.1"/>
    <property type="molecule type" value="Genomic_DNA"/>
</dbReference>
<comment type="caution">
    <text evidence="3">The sequence shown here is derived from an EMBL/GenBank/DDBJ whole genome shotgun (WGS) entry which is preliminary data.</text>
</comment>
<gene>
    <name evidence="3" type="ORF">EP867_18590</name>
</gene>
<feature type="coiled-coil region" evidence="1">
    <location>
        <begin position="136"/>
        <end position="163"/>
    </location>
</feature>
<dbReference type="Proteomes" id="UP000287168">
    <property type="component" value="Unassembled WGS sequence"/>
</dbReference>
<dbReference type="Gene3D" id="1.10.10.10">
    <property type="entry name" value="Winged helix-like DNA-binding domain superfamily/Winged helix DNA-binding domain"/>
    <property type="match status" value="1"/>
</dbReference>
<evidence type="ECO:0000313" key="4">
    <source>
        <dbReference type="Proteomes" id="UP000287168"/>
    </source>
</evidence>
<name>A0A3S3UTE2_9RHOB</name>
<evidence type="ECO:0000259" key="2">
    <source>
        <dbReference type="Pfam" id="PF03428"/>
    </source>
</evidence>
<evidence type="ECO:0000313" key="3">
    <source>
        <dbReference type="EMBL" id="RWY35687.1"/>
    </source>
</evidence>
<dbReference type="Pfam" id="PF03428">
    <property type="entry name" value="RP-C"/>
    <property type="match status" value="1"/>
</dbReference>
<reference evidence="3 4" key="1">
    <citation type="journal article" date="2015" name="Int. J. Syst. Evol. Microbiol.">
        <title>Gemmobacter intermedius sp. nov., isolated from a white stork (Ciconia ciconia).</title>
        <authorList>
            <person name="Kampfer P."/>
            <person name="Jerzak L."/>
            <person name="Wilharm G."/>
            <person name="Golke J."/>
            <person name="Busse H.J."/>
            <person name="Glaeser S.P."/>
        </authorList>
    </citation>
    <scope>NUCLEOTIDE SEQUENCE [LARGE SCALE GENOMIC DNA]</scope>
    <source>
        <strain evidence="3 4">119/4</strain>
    </source>
</reference>
<accession>A0A3S3UTE2</accession>
<dbReference type="RefSeq" id="WP_128490945.1">
    <property type="nucleotide sequence ID" value="NZ_JBHLXB010000091.1"/>
</dbReference>
<dbReference type="AlphaFoldDB" id="A0A3S3UTE2"/>
<proteinExistence type="predicted"/>
<keyword evidence="1" id="KW-0175">Coiled coil</keyword>
<sequence>MIHQNFPSQDEGLSVVRSATPDPVNMAEVLPVLRLCAKHLGISAQVLRTLEALLSFLPPQRNHHTVFASNETLLSRMGGMSERSLRRHIEALCLAGLVQRSDSANRKRFTRFDPVEQRVLRFGLDLTPIFAGFSSLKEQAEEVKRKESQLRFLKTRLRAAAARRLLEAPEDQPALDCLKAARRNLSADEISKHLDRLPTVMDHPALPAELHSSEDLTGSGGQNDRHHQSLNKEHIDKEVLPVLKDRYPEALIYAEKQIVTERDALIHTRNLAPMMGISSQHFDQAVERHSPMEIVALIWQLLQRGQSIRYPSAYFYAATLGKRARNFAPLRNVIGHTLRRLSADNYLFTCCPRTIQ</sequence>
<keyword evidence="4" id="KW-1185">Reference proteome</keyword>
<organism evidence="3 4">
    <name type="scientific">Falsigemmobacter intermedius</name>
    <dbReference type="NCBI Taxonomy" id="1553448"/>
    <lineage>
        <taxon>Bacteria</taxon>
        <taxon>Pseudomonadati</taxon>
        <taxon>Pseudomonadota</taxon>
        <taxon>Alphaproteobacteria</taxon>
        <taxon>Rhodobacterales</taxon>
        <taxon>Paracoccaceae</taxon>
        <taxon>Falsigemmobacter</taxon>
    </lineage>
</organism>
<evidence type="ECO:0000256" key="1">
    <source>
        <dbReference type="SAM" id="Coils"/>
    </source>
</evidence>